<dbReference type="OrthoDB" id="144586at2"/>
<dbReference type="PANTHER" id="PTHR48174">
    <property type="entry name" value="DUF946 FAMILY PROTEIN"/>
    <property type="match status" value="1"/>
</dbReference>
<gene>
    <name evidence="2" type="ORF">C8N24_4449</name>
</gene>
<name>A0A660KXJ6_9ACTN</name>
<evidence type="ECO:0000313" key="3">
    <source>
        <dbReference type="Proteomes" id="UP000278962"/>
    </source>
</evidence>
<proteinExistence type="predicted"/>
<sequence>MTDPSALLERHRPRLVYDAQEAYFADSAAIWTDSPTNELRRADGTVIAKPPTLTLDYLGTYPAQKGDVIGDRSRAYEASARALHAQPRYANRAYGHARRDRNGRLWLQYWLFYYYNDFKILGNLLSGGKHEGDWELVQIELDDDERPVRAVFTQHREAEVQPWDRVVKHGARPLVYVARGSHANYFGPGTHWTGHWVDRADGKGPRIDPALEIVETDTPKWLHWPGHWGDTKAGGPLDSNSPTSPGSRRHWKDPLALIQQATPTRPAPQTPAPKTSVRREGDALVVAYEADPAATQLVVANRPADSEEPAQVTTIDLASPRGEITIPAQSGDDDVWTSAVAPDKAPSDSV</sequence>
<comment type="caution">
    <text evidence="2">The sequence shown here is derived from an EMBL/GenBank/DDBJ whole genome shotgun (WGS) entry which is preliminary data.</text>
</comment>
<keyword evidence="3" id="KW-1185">Reference proteome</keyword>
<dbReference type="AlphaFoldDB" id="A0A660KXJ6"/>
<feature type="region of interest" description="Disordered" evidence="1">
    <location>
        <begin position="317"/>
        <end position="350"/>
    </location>
</feature>
<dbReference type="PANTHER" id="PTHR48174:SF5">
    <property type="entry name" value="VACUOLAR PROTEIN SORTING-ASSOCIATED PROTEIN 62"/>
    <property type="match status" value="1"/>
</dbReference>
<organism evidence="2 3">
    <name type="scientific">Solirubrobacter pauli</name>
    <dbReference type="NCBI Taxonomy" id="166793"/>
    <lineage>
        <taxon>Bacteria</taxon>
        <taxon>Bacillati</taxon>
        <taxon>Actinomycetota</taxon>
        <taxon>Thermoleophilia</taxon>
        <taxon>Solirubrobacterales</taxon>
        <taxon>Solirubrobacteraceae</taxon>
        <taxon>Solirubrobacter</taxon>
    </lineage>
</organism>
<feature type="region of interest" description="Disordered" evidence="1">
    <location>
        <begin position="259"/>
        <end position="278"/>
    </location>
</feature>
<protein>
    <submittedName>
        <fullName evidence="2">Uncharacterized protein</fullName>
    </submittedName>
</protein>
<dbReference type="Proteomes" id="UP000278962">
    <property type="component" value="Unassembled WGS sequence"/>
</dbReference>
<accession>A0A660KXJ6</accession>
<feature type="region of interest" description="Disordered" evidence="1">
    <location>
        <begin position="225"/>
        <end position="250"/>
    </location>
</feature>
<dbReference type="RefSeq" id="WP_121254162.1">
    <property type="nucleotide sequence ID" value="NZ_RBIL01000002.1"/>
</dbReference>
<evidence type="ECO:0000256" key="1">
    <source>
        <dbReference type="SAM" id="MobiDB-lite"/>
    </source>
</evidence>
<reference evidence="2 3" key="1">
    <citation type="submission" date="2018-10" db="EMBL/GenBank/DDBJ databases">
        <title>Genomic Encyclopedia of Archaeal and Bacterial Type Strains, Phase II (KMG-II): from individual species to whole genera.</title>
        <authorList>
            <person name="Goeker M."/>
        </authorList>
    </citation>
    <scope>NUCLEOTIDE SEQUENCE [LARGE SCALE GENOMIC DNA]</scope>
    <source>
        <strain evidence="2 3">DSM 14954</strain>
    </source>
</reference>
<dbReference type="EMBL" id="RBIL01000002">
    <property type="protein sequence ID" value="RKQ86437.1"/>
    <property type="molecule type" value="Genomic_DNA"/>
</dbReference>
<evidence type="ECO:0000313" key="2">
    <source>
        <dbReference type="EMBL" id="RKQ86437.1"/>
    </source>
</evidence>